<feature type="coiled-coil region" evidence="1">
    <location>
        <begin position="154"/>
        <end position="181"/>
    </location>
</feature>
<feature type="region of interest" description="Disordered" evidence="2">
    <location>
        <begin position="380"/>
        <end position="435"/>
    </location>
</feature>
<keyword evidence="1" id="KW-0175">Coiled coil</keyword>
<keyword evidence="5" id="KW-1185">Reference proteome</keyword>
<dbReference type="Proteomes" id="UP001283361">
    <property type="component" value="Unassembled WGS sequence"/>
</dbReference>
<feature type="transmembrane region" description="Helical" evidence="3">
    <location>
        <begin position="484"/>
        <end position="504"/>
    </location>
</feature>
<evidence type="ECO:0000256" key="3">
    <source>
        <dbReference type="SAM" id="Phobius"/>
    </source>
</evidence>
<dbReference type="EMBL" id="JAWDGP010000593">
    <property type="protein sequence ID" value="KAK3799125.1"/>
    <property type="molecule type" value="Genomic_DNA"/>
</dbReference>
<feature type="region of interest" description="Disordered" evidence="2">
    <location>
        <begin position="89"/>
        <end position="117"/>
    </location>
</feature>
<name>A0AAE1EA55_9GAST</name>
<keyword evidence="3" id="KW-0812">Transmembrane</keyword>
<feature type="region of interest" description="Disordered" evidence="2">
    <location>
        <begin position="542"/>
        <end position="563"/>
    </location>
</feature>
<feature type="compositionally biased region" description="Acidic residues" evidence="2">
    <location>
        <begin position="543"/>
        <end position="558"/>
    </location>
</feature>
<feature type="compositionally biased region" description="Basic and acidic residues" evidence="2">
    <location>
        <begin position="105"/>
        <end position="117"/>
    </location>
</feature>
<feature type="compositionally biased region" description="Acidic residues" evidence="2">
    <location>
        <begin position="414"/>
        <end position="425"/>
    </location>
</feature>
<protein>
    <submittedName>
        <fullName evidence="4">Uncharacterized protein</fullName>
    </submittedName>
</protein>
<comment type="caution">
    <text evidence="4">The sequence shown here is derived from an EMBL/GenBank/DDBJ whole genome shotgun (WGS) entry which is preliminary data.</text>
</comment>
<sequence>MNEKETKTVDTSFSTPLQIHNTLDSQWRRSGTYCNFLDNFCGDSAHDQTSNHKVVWTVGDRLRLHHVPLINGTKTNDNPHAQVNGRESNFADVESRLENSGMGSGKERKEKAGNENQEAERTFAFAKLQDVRMTASVALREALDARDQTLQARKEALAARREAIEAQKEAMRARNEALMIRTEMSEARRTLTEVTKATTTMLEEVQQIHAEALGKILDQRAHRELQKKCVRDNKIDTLVATENGIYATKKVLFDKVKQEEDKKDLLNSLSLVKSSRSKSPLVVEPHIIVTNSQTMKTKHTCHTVPDTLSEDIYSKNLPKTCESSPNKRSPENLNIRLSKVQESEIDAASGACVDNDINVSCKDTDLVKHMKLPETGDMLSDFKQNIGDPSKNCKKDSSIRRHIEENDSISKESDDSDDDLTDAEEGDLKKTAPEMPNAGSFVQKWGDFIGRISTLMITIVTAVNTGEALVDSLLAGSFIKAGTFAFLLLCIHLPVAAVMIWLLLKEKVQQIKDIIGKVKAVLPFLFRVAKRSVRKAQNHSSLVDEEVGETSETNEELEPRDNSGSIFVVGSQRSRGVINEAFTDTTQSDRCNPIST</sequence>
<dbReference type="AlphaFoldDB" id="A0AAE1EA55"/>
<evidence type="ECO:0000313" key="4">
    <source>
        <dbReference type="EMBL" id="KAK3799125.1"/>
    </source>
</evidence>
<evidence type="ECO:0000313" key="5">
    <source>
        <dbReference type="Proteomes" id="UP001283361"/>
    </source>
</evidence>
<proteinExistence type="predicted"/>
<evidence type="ECO:0000256" key="2">
    <source>
        <dbReference type="SAM" id="MobiDB-lite"/>
    </source>
</evidence>
<keyword evidence="3" id="KW-0472">Membrane</keyword>
<evidence type="ECO:0000256" key="1">
    <source>
        <dbReference type="SAM" id="Coils"/>
    </source>
</evidence>
<accession>A0AAE1EA55</accession>
<keyword evidence="3" id="KW-1133">Transmembrane helix</keyword>
<reference evidence="4" key="1">
    <citation type="journal article" date="2023" name="G3 (Bethesda)">
        <title>A reference genome for the long-term kleptoplast-retaining sea slug Elysia crispata morphotype clarki.</title>
        <authorList>
            <person name="Eastman K.E."/>
            <person name="Pendleton A.L."/>
            <person name="Shaikh M.A."/>
            <person name="Suttiyut T."/>
            <person name="Ogas R."/>
            <person name="Tomko P."/>
            <person name="Gavelis G."/>
            <person name="Widhalm J.R."/>
            <person name="Wisecaver J.H."/>
        </authorList>
    </citation>
    <scope>NUCLEOTIDE SEQUENCE</scope>
    <source>
        <strain evidence="4">ECLA1</strain>
    </source>
</reference>
<feature type="compositionally biased region" description="Basic and acidic residues" evidence="2">
    <location>
        <begin position="391"/>
        <end position="413"/>
    </location>
</feature>
<gene>
    <name evidence="4" type="ORF">RRG08_051400</name>
</gene>
<organism evidence="4 5">
    <name type="scientific">Elysia crispata</name>
    <name type="common">lettuce slug</name>
    <dbReference type="NCBI Taxonomy" id="231223"/>
    <lineage>
        <taxon>Eukaryota</taxon>
        <taxon>Metazoa</taxon>
        <taxon>Spiralia</taxon>
        <taxon>Lophotrochozoa</taxon>
        <taxon>Mollusca</taxon>
        <taxon>Gastropoda</taxon>
        <taxon>Heterobranchia</taxon>
        <taxon>Euthyneura</taxon>
        <taxon>Panpulmonata</taxon>
        <taxon>Sacoglossa</taxon>
        <taxon>Placobranchoidea</taxon>
        <taxon>Plakobranchidae</taxon>
        <taxon>Elysia</taxon>
    </lineage>
</organism>